<name>A0A5B9MBD1_9BACT</name>
<dbReference type="KEGG" id="smam:Mal15_08940"/>
<protein>
    <submittedName>
        <fullName evidence="1">Uncharacterized protein</fullName>
    </submittedName>
</protein>
<reference evidence="1 2" key="1">
    <citation type="submission" date="2019-02" db="EMBL/GenBank/DDBJ databases">
        <title>Planctomycetal bacteria perform biofilm scaping via a novel small molecule.</title>
        <authorList>
            <person name="Jeske O."/>
            <person name="Boedeker C."/>
            <person name="Wiegand S."/>
            <person name="Breitling P."/>
            <person name="Kallscheuer N."/>
            <person name="Jogler M."/>
            <person name="Rohde M."/>
            <person name="Petersen J."/>
            <person name="Medema M.H."/>
            <person name="Surup F."/>
            <person name="Jogler C."/>
        </authorList>
    </citation>
    <scope>NUCLEOTIDE SEQUENCE [LARGE SCALE GENOMIC DNA]</scope>
    <source>
        <strain evidence="1 2">Mal15</strain>
    </source>
</reference>
<accession>A0A5B9MBD1</accession>
<dbReference type="AlphaFoldDB" id="A0A5B9MBD1"/>
<organism evidence="1 2">
    <name type="scientific">Stieleria maiorica</name>
    <dbReference type="NCBI Taxonomy" id="2795974"/>
    <lineage>
        <taxon>Bacteria</taxon>
        <taxon>Pseudomonadati</taxon>
        <taxon>Planctomycetota</taxon>
        <taxon>Planctomycetia</taxon>
        <taxon>Pirellulales</taxon>
        <taxon>Pirellulaceae</taxon>
        <taxon>Stieleria</taxon>
    </lineage>
</organism>
<keyword evidence="2" id="KW-1185">Reference proteome</keyword>
<gene>
    <name evidence="1" type="ORF">Mal15_08940</name>
</gene>
<evidence type="ECO:0000313" key="1">
    <source>
        <dbReference type="EMBL" id="QEF96864.1"/>
    </source>
</evidence>
<dbReference type="Proteomes" id="UP000321353">
    <property type="component" value="Chromosome"/>
</dbReference>
<sequence length="130" mass="14387">MGKLSRRQFSLRSVLVVIVLAAVWFAYLQRQDAARRQLIEDIQDVGGTVEFGETTTLSLFASQRVTDVAIPSARLGDVGPTRLKLFPNLSTLELNDVEMSGDNGCTFHGASLKFTMVSDDWLKHLDSQCP</sequence>
<dbReference type="RefSeq" id="WP_147866612.1">
    <property type="nucleotide sequence ID" value="NZ_CP036264.1"/>
</dbReference>
<proteinExistence type="predicted"/>
<evidence type="ECO:0000313" key="2">
    <source>
        <dbReference type="Proteomes" id="UP000321353"/>
    </source>
</evidence>
<dbReference type="EMBL" id="CP036264">
    <property type="protein sequence ID" value="QEF96864.1"/>
    <property type="molecule type" value="Genomic_DNA"/>
</dbReference>